<protein>
    <submittedName>
        <fullName evidence="2">Uncharacterized protein</fullName>
    </submittedName>
</protein>
<dbReference type="InParanoid" id="A0A5C3Q1Q6"/>
<organism evidence="2 3">
    <name type="scientific">Polyporus arcularius HHB13444</name>
    <dbReference type="NCBI Taxonomy" id="1314778"/>
    <lineage>
        <taxon>Eukaryota</taxon>
        <taxon>Fungi</taxon>
        <taxon>Dikarya</taxon>
        <taxon>Basidiomycota</taxon>
        <taxon>Agaricomycotina</taxon>
        <taxon>Agaricomycetes</taxon>
        <taxon>Polyporales</taxon>
        <taxon>Polyporaceae</taxon>
        <taxon>Polyporus</taxon>
    </lineage>
</organism>
<dbReference type="EMBL" id="ML211000">
    <property type="protein sequence ID" value="TFK92373.1"/>
    <property type="molecule type" value="Genomic_DNA"/>
</dbReference>
<sequence>PPQRYCLGQGHAEVQEVLQGVKVRHEVVGVADPEMAVVDNCCHIKNAILAVFPAIAVVLDVWHFMMRYMICVVNGSKNPHRAEVAHDLVDAIVKCTANNNAPAVYRSQSEQETRLQAVYDKWAAKKGVWTAAAAKTHAEQLAHVKKGCLSRPRDDVRSDGSRIEGVHKGFNSLQRSFASGLVMMTLLLHDYILRRNIRNELARSSGATPFVSSTHGSHHVRLVNAFATLWNRLITAAQCARTLPSDIHRLPEFVSVNSGESFGLVKITPAVAAQQSFVTIKEEPEEAYDLSVHNLLDANHILDQLGVDPALLLLPLPEQPGVDGRSNDTPPTPAKSERPVKSVPVLVQTQRDDADSTIPHVPTSSHVAAGAADVSPLIIAHLVEGPPPKKKTRLHVAGTPSQPSSSRYASVSAHTATSSTQGGAAGSSATAAASQLHNFFGPRRAEVHANSSLRPCVPMPTISGTTPSQRLFSIATGIKTQQLSFSGADKKEFFLFMDLRERHRWASFSMSPFDWVSAASVYNQELQALNAREGRAFVKKTPRALMEQLAKMEAKILGRLATGNFTSKESGSTAFWTRHCHAVSLTSKSQTRGERFNHTCSRCQKLMYPGKTGAEINHRKAHCSDGVWQKPRTVDKVINGQNVKIFEAPPQYPQPAGVFSRGSTFHPVAFLQEVQTLYERVIERQDAVTMQDLAFANMLNERSLTVPASDGHPTMILFKLFSSLATVGTFPESLLVDYDGHRYLRMHCLDDATEHGPR</sequence>
<feature type="compositionally biased region" description="Low complexity" evidence="1">
    <location>
        <begin position="409"/>
        <end position="428"/>
    </location>
</feature>
<evidence type="ECO:0000256" key="1">
    <source>
        <dbReference type="SAM" id="MobiDB-lite"/>
    </source>
</evidence>
<reference evidence="2 3" key="1">
    <citation type="journal article" date="2019" name="Nat. Ecol. Evol.">
        <title>Megaphylogeny resolves global patterns of mushroom evolution.</title>
        <authorList>
            <person name="Varga T."/>
            <person name="Krizsan K."/>
            <person name="Foldi C."/>
            <person name="Dima B."/>
            <person name="Sanchez-Garcia M."/>
            <person name="Sanchez-Ramirez S."/>
            <person name="Szollosi G.J."/>
            <person name="Szarkandi J.G."/>
            <person name="Papp V."/>
            <person name="Albert L."/>
            <person name="Andreopoulos W."/>
            <person name="Angelini C."/>
            <person name="Antonin V."/>
            <person name="Barry K.W."/>
            <person name="Bougher N.L."/>
            <person name="Buchanan P."/>
            <person name="Buyck B."/>
            <person name="Bense V."/>
            <person name="Catcheside P."/>
            <person name="Chovatia M."/>
            <person name="Cooper J."/>
            <person name="Damon W."/>
            <person name="Desjardin D."/>
            <person name="Finy P."/>
            <person name="Geml J."/>
            <person name="Haridas S."/>
            <person name="Hughes K."/>
            <person name="Justo A."/>
            <person name="Karasinski D."/>
            <person name="Kautmanova I."/>
            <person name="Kiss B."/>
            <person name="Kocsube S."/>
            <person name="Kotiranta H."/>
            <person name="LaButti K.M."/>
            <person name="Lechner B.E."/>
            <person name="Liimatainen K."/>
            <person name="Lipzen A."/>
            <person name="Lukacs Z."/>
            <person name="Mihaltcheva S."/>
            <person name="Morgado L.N."/>
            <person name="Niskanen T."/>
            <person name="Noordeloos M.E."/>
            <person name="Ohm R.A."/>
            <person name="Ortiz-Santana B."/>
            <person name="Ovrebo C."/>
            <person name="Racz N."/>
            <person name="Riley R."/>
            <person name="Savchenko A."/>
            <person name="Shiryaev A."/>
            <person name="Soop K."/>
            <person name="Spirin V."/>
            <person name="Szebenyi C."/>
            <person name="Tomsovsky M."/>
            <person name="Tulloss R.E."/>
            <person name="Uehling J."/>
            <person name="Grigoriev I.V."/>
            <person name="Vagvolgyi C."/>
            <person name="Papp T."/>
            <person name="Martin F.M."/>
            <person name="Miettinen O."/>
            <person name="Hibbett D.S."/>
            <person name="Nagy L.G."/>
        </authorList>
    </citation>
    <scope>NUCLEOTIDE SEQUENCE [LARGE SCALE GENOMIC DNA]</scope>
    <source>
        <strain evidence="2 3">HHB13444</strain>
    </source>
</reference>
<feature type="compositionally biased region" description="Polar residues" evidence="1">
    <location>
        <begin position="399"/>
        <end position="408"/>
    </location>
</feature>
<evidence type="ECO:0000313" key="2">
    <source>
        <dbReference type="EMBL" id="TFK92373.1"/>
    </source>
</evidence>
<name>A0A5C3Q1Q6_9APHY</name>
<dbReference type="AlphaFoldDB" id="A0A5C3Q1Q6"/>
<evidence type="ECO:0000313" key="3">
    <source>
        <dbReference type="Proteomes" id="UP000308197"/>
    </source>
</evidence>
<proteinExistence type="predicted"/>
<feature type="region of interest" description="Disordered" evidence="1">
    <location>
        <begin position="384"/>
        <end position="428"/>
    </location>
</feature>
<keyword evidence="3" id="KW-1185">Reference proteome</keyword>
<accession>A0A5C3Q1Q6</accession>
<gene>
    <name evidence="2" type="ORF">K466DRAFT_480747</name>
</gene>
<dbReference type="Proteomes" id="UP000308197">
    <property type="component" value="Unassembled WGS sequence"/>
</dbReference>
<feature type="region of interest" description="Disordered" evidence="1">
    <location>
        <begin position="318"/>
        <end position="341"/>
    </location>
</feature>
<feature type="non-terminal residue" evidence="2">
    <location>
        <position position="1"/>
    </location>
</feature>